<comment type="function">
    <text evidence="2">Exopeptidase that catalyzes the hydrolytic cleavage of multi-L-arginyl-poly-L-aspartic acid (cyanophycin; a water-insoluble reserve polymer) into aspartate-arginine dipeptides.</text>
</comment>
<dbReference type="EC" id="3.4.15.6" evidence="4"/>
<feature type="signal peptide" evidence="10">
    <location>
        <begin position="1"/>
        <end position="24"/>
    </location>
</feature>
<accession>A0A4S1XJE9</accession>
<dbReference type="PANTHER" id="PTHR36175:SF1">
    <property type="entry name" value="CYANOPHYCINASE"/>
    <property type="match status" value="1"/>
</dbReference>
<dbReference type="PIRSF" id="PIRSF032067">
    <property type="entry name" value="Cyanophycinase"/>
    <property type="match status" value="1"/>
</dbReference>
<feature type="chain" id="PRO_5020748026" description="Cyanophycinase" evidence="10">
    <location>
        <begin position="25"/>
        <end position="338"/>
    </location>
</feature>
<dbReference type="Proteomes" id="UP000306147">
    <property type="component" value="Unassembled WGS sequence"/>
</dbReference>
<evidence type="ECO:0000256" key="8">
    <source>
        <dbReference type="ARBA" id="ARBA00022825"/>
    </source>
</evidence>
<evidence type="ECO:0000256" key="6">
    <source>
        <dbReference type="ARBA" id="ARBA00022670"/>
    </source>
</evidence>
<keyword evidence="7" id="KW-0378">Hydrolase</keyword>
<dbReference type="GO" id="GO:0006508">
    <property type="term" value="P:proteolysis"/>
    <property type="evidence" value="ECO:0007669"/>
    <property type="project" value="UniProtKB-KW"/>
</dbReference>
<evidence type="ECO:0000256" key="5">
    <source>
        <dbReference type="ARBA" id="ARBA00015719"/>
    </source>
</evidence>
<evidence type="ECO:0000256" key="10">
    <source>
        <dbReference type="SAM" id="SignalP"/>
    </source>
</evidence>
<evidence type="ECO:0000256" key="7">
    <source>
        <dbReference type="ARBA" id="ARBA00022801"/>
    </source>
</evidence>
<evidence type="ECO:0000256" key="1">
    <source>
        <dbReference type="ARBA" id="ARBA00001092"/>
    </source>
</evidence>
<dbReference type="PANTHER" id="PTHR36175">
    <property type="entry name" value="CYANOPHYCINASE"/>
    <property type="match status" value="1"/>
</dbReference>
<proteinExistence type="inferred from homology"/>
<gene>
    <name evidence="11" type="ORF">E5A73_03935</name>
</gene>
<evidence type="ECO:0000313" key="12">
    <source>
        <dbReference type="Proteomes" id="UP000306147"/>
    </source>
</evidence>
<comment type="caution">
    <text evidence="11">The sequence shown here is derived from an EMBL/GenBank/DDBJ whole genome shotgun (WGS) entry which is preliminary data.</text>
</comment>
<dbReference type="CDD" id="cd03145">
    <property type="entry name" value="GAT1_cyanophycinase"/>
    <property type="match status" value="1"/>
</dbReference>
<dbReference type="Pfam" id="PF03575">
    <property type="entry name" value="Peptidase_S51"/>
    <property type="match status" value="1"/>
</dbReference>
<dbReference type="GO" id="GO:0008236">
    <property type="term" value="F:serine-type peptidase activity"/>
    <property type="evidence" value="ECO:0007669"/>
    <property type="project" value="UniProtKB-KW"/>
</dbReference>
<dbReference type="InterPro" id="IPR011811">
    <property type="entry name" value="Peptidase_S51_cyanophycinase"/>
</dbReference>
<organism evidence="11 12">
    <name type="scientific">Sphingomonas gei</name>
    <dbReference type="NCBI Taxonomy" id="1395960"/>
    <lineage>
        <taxon>Bacteria</taxon>
        <taxon>Pseudomonadati</taxon>
        <taxon>Pseudomonadota</taxon>
        <taxon>Alphaproteobacteria</taxon>
        <taxon>Sphingomonadales</taxon>
        <taxon>Sphingomonadaceae</taxon>
        <taxon>Sphingomonas</taxon>
    </lineage>
</organism>
<evidence type="ECO:0000256" key="2">
    <source>
        <dbReference type="ARBA" id="ARBA00002039"/>
    </source>
</evidence>
<comment type="catalytic activity">
    <reaction evidence="1">
        <text>[L-4-(L-arginin-2-N-yl)aspartate](n) + H2O = [L-4-(L-arginin-2-N-yl)aspartate](n-1) + L-4-(L-arginin-2-N-yl)aspartate</text>
        <dbReference type="Rhea" id="RHEA:12845"/>
        <dbReference type="Rhea" id="RHEA-COMP:13728"/>
        <dbReference type="Rhea" id="RHEA-COMP:13734"/>
        <dbReference type="ChEBI" id="CHEBI:15377"/>
        <dbReference type="ChEBI" id="CHEBI:137986"/>
        <dbReference type="ChEBI" id="CHEBI:137991"/>
        <dbReference type="EC" id="3.4.15.6"/>
    </reaction>
</comment>
<dbReference type="SUPFAM" id="SSF52317">
    <property type="entry name" value="Class I glutamine amidotransferase-like"/>
    <property type="match status" value="1"/>
</dbReference>
<evidence type="ECO:0000256" key="9">
    <source>
        <dbReference type="PIRSR" id="PIRSR032067-1"/>
    </source>
</evidence>
<dbReference type="InterPro" id="IPR029062">
    <property type="entry name" value="Class_I_gatase-like"/>
</dbReference>
<name>A0A4S1XJE9_9SPHN</name>
<feature type="active site" description="Charge relay system" evidence="9">
    <location>
        <position position="216"/>
    </location>
</feature>
<dbReference type="EMBL" id="SRXT01000001">
    <property type="protein sequence ID" value="TGX56245.1"/>
    <property type="molecule type" value="Genomic_DNA"/>
</dbReference>
<keyword evidence="10" id="KW-0732">Signal</keyword>
<sequence length="338" mass="35459">MAMKTLLRLWATFATLLLAVPALAQAPAGYAYYEIGDVAAPTPAPTAQAMMLMGGGEWDVGAFRWFAERAGHGHIVVLRASGAGEAGEEIYRDIGGVLSVQTIVFTDRAAASDPRVLAILEHADGIFLAGGDQSNYVRYWKNTPVARLLDAHVRKDRPIGGTSAGLAILGGTAYGAMDGGSIDSPTALADPAGPAVTLVTDFLHMPRLAHVVTDTHFNARDRLGRLIAFLAAARQKDAVAIGIGVDEQSALCVEADGTARLRTRNGGFAWLVQPKNRPALKPGKPLDWASVRVTGIGPDSRFDLNSLRIIAPVFAGTARVAGGRLLDAPATPGAVLPQ</sequence>
<keyword evidence="8" id="KW-0720">Serine protease</keyword>
<dbReference type="OrthoDB" id="9780217at2"/>
<evidence type="ECO:0000313" key="11">
    <source>
        <dbReference type="EMBL" id="TGX56245.1"/>
    </source>
</evidence>
<dbReference type="GO" id="GO:0008241">
    <property type="term" value="F:peptidyl-dipeptidase activity"/>
    <property type="evidence" value="ECO:0007669"/>
    <property type="project" value="UniProtKB-EC"/>
</dbReference>
<keyword evidence="6" id="KW-0645">Protease</keyword>
<evidence type="ECO:0000256" key="3">
    <source>
        <dbReference type="ARBA" id="ARBA00006534"/>
    </source>
</evidence>
<protein>
    <recommendedName>
        <fullName evidence="5">Cyanophycinase</fullName>
        <ecNumber evidence="4">3.4.15.6</ecNumber>
    </recommendedName>
</protein>
<feature type="active site" description="Charge relay system" evidence="9">
    <location>
        <position position="163"/>
    </location>
</feature>
<dbReference type="AlphaFoldDB" id="A0A4S1XJE9"/>
<dbReference type="Gene3D" id="3.40.50.880">
    <property type="match status" value="1"/>
</dbReference>
<dbReference type="InterPro" id="IPR005320">
    <property type="entry name" value="Peptidase_S51"/>
</dbReference>
<keyword evidence="12" id="KW-1185">Reference proteome</keyword>
<feature type="active site" description="Charge relay system" evidence="9">
    <location>
        <position position="247"/>
    </location>
</feature>
<comment type="similarity">
    <text evidence="3">Belongs to the peptidase S51 family.</text>
</comment>
<reference evidence="11 12" key="1">
    <citation type="submission" date="2019-04" db="EMBL/GenBank/DDBJ databases">
        <title>Sphingomonas psychrotolerans sp. nov., isolated from soil in the Tianshan Mountains, Xinjiang, China.</title>
        <authorList>
            <person name="Luo Y."/>
            <person name="Sheng H."/>
        </authorList>
    </citation>
    <scope>NUCLEOTIDE SEQUENCE [LARGE SCALE GENOMIC DNA]</scope>
    <source>
        <strain evidence="11 12">ZFGT-11</strain>
    </source>
</reference>
<evidence type="ECO:0000256" key="4">
    <source>
        <dbReference type="ARBA" id="ARBA00013115"/>
    </source>
</evidence>